<dbReference type="GO" id="GO:0051782">
    <property type="term" value="P:negative regulation of cell division"/>
    <property type="evidence" value="ECO:0007669"/>
    <property type="project" value="TreeGrafter"/>
</dbReference>
<dbReference type="PANTHER" id="PTHR43384">
    <property type="entry name" value="SEPTUM SITE-DETERMINING PROTEIN MIND HOMOLOG, CHLOROPLASTIC-RELATED"/>
    <property type="match status" value="1"/>
</dbReference>
<proteinExistence type="inferred from homology"/>
<evidence type="ECO:0000256" key="2">
    <source>
        <dbReference type="ARBA" id="ARBA00016887"/>
    </source>
</evidence>
<dbReference type="InterPro" id="IPR010223">
    <property type="entry name" value="MinD"/>
</dbReference>
<dbReference type="GO" id="GO:0016887">
    <property type="term" value="F:ATP hydrolysis activity"/>
    <property type="evidence" value="ECO:0007669"/>
    <property type="project" value="InterPro"/>
</dbReference>
<dbReference type="GO" id="GO:0005829">
    <property type="term" value="C:cytosol"/>
    <property type="evidence" value="ECO:0007669"/>
    <property type="project" value="TreeGrafter"/>
</dbReference>
<feature type="binding site" evidence="10">
    <location>
        <begin position="11"/>
        <end position="18"/>
    </location>
    <ligand>
        <name>ATP</name>
        <dbReference type="ChEBI" id="CHEBI:30616"/>
    </ligand>
</feature>
<dbReference type="GO" id="GO:0000917">
    <property type="term" value="P:division septum assembly"/>
    <property type="evidence" value="ECO:0007669"/>
    <property type="project" value="UniProtKB-KW"/>
</dbReference>
<comment type="function">
    <text evidence="8">ATPase required for the correct placement of the division site. Cell division inhibitors MinC and MinD act in concert to form an inhibitor capable of blocking formation of the polar Z ring septums. Rapidly oscillates between the poles of the cell to destabilize FtsZ filaments that have formed before they mature into polar Z rings.</text>
</comment>
<feature type="domain" description="CobQ/CobB/MinD/ParA nucleotide binding" evidence="11">
    <location>
        <begin position="5"/>
        <end position="216"/>
    </location>
</feature>
<keyword evidence="6" id="KW-0717">Septation</keyword>
<keyword evidence="3" id="KW-0132">Cell division</keyword>
<dbReference type="Proteomes" id="UP000824109">
    <property type="component" value="Unassembled WGS sequence"/>
</dbReference>
<keyword evidence="7" id="KW-0131">Cell cycle</keyword>
<evidence type="ECO:0000256" key="9">
    <source>
        <dbReference type="ARBA" id="ARBA00032845"/>
    </source>
</evidence>
<sequence length="267" mass="28926">MGKLIIIASGKGGTGKTTLTAHVGAALARSGRLTVLVDADAGFRNLDIALGLESSIVYDYSDYINGTSDLDDILIKNSDLENLYFVAAPQSVPTSDFDEDKTEEFWNSLKSRFEFVLADAPAGMGDGFMFAAKYADEAIIVSLAETSSLRDADRVISVLEDLGTETIRLVLNRIRPELIERGIMMNADDCVDVLSIPILGIIPEDEAVTESMFKGSPDTEAGEYGAGRAFENIASRLRGNQVPMMEFGSSTKKGFLSRVKALFRKQS</sequence>
<evidence type="ECO:0000256" key="5">
    <source>
        <dbReference type="ARBA" id="ARBA00022840"/>
    </source>
</evidence>
<evidence type="ECO:0000256" key="4">
    <source>
        <dbReference type="ARBA" id="ARBA00022741"/>
    </source>
</evidence>
<dbReference type="GO" id="GO:0005524">
    <property type="term" value="F:ATP binding"/>
    <property type="evidence" value="ECO:0007669"/>
    <property type="project" value="UniProtKB-KW"/>
</dbReference>
<comment type="caution">
    <text evidence="12">The sequence shown here is derived from an EMBL/GenBank/DDBJ whole genome shotgun (WGS) entry which is preliminary data.</text>
</comment>
<gene>
    <name evidence="12" type="primary">minD</name>
    <name evidence="12" type="ORF">IAA61_02550</name>
</gene>
<dbReference type="GO" id="GO:0009898">
    <property type="term" value="C:cytoplasmic side of plasma membrane"/>
    <property type="evidence" value="ECO:0007669"/>
    <property type="project" value="TreeGrafter"/>
</dbReference>
<evidence type="ECO:0000313" key="13">
    <source>
        <dbReference type="Proteomes" id="UP000824109"/>
    </source>
</evidence>
<evidence type="ECO:0000256" key="3">
    <source>
        <dbReference type="ARBA" id="ARBA00022618"/>
    </source>
</evidence>
<accession>A0A9D1MAL0</accession>
<dbReference type="InterPro" id="IPR027417">
    <property type="entry name" value="P-loop_NTPase"/>
</dbReference>
<organism evidence="12 13">
    <name type="scientific">Candidatus Ornithomonoglobus merdipullorum</name>
    <dbReference type="NCBI Taxonomy" id="2840895"/>
    <lineage>
        <taxon>Bacteria</taxon>
        <taxon>Bacillati</taxon>
        <taxon>Bacillota</taxon>
        <taxon>Clostridia</taxon>
        <taxon>Candidatus Ornithomonoglobus</taxon>
    </lineage>
</organism>
<keyword evidence="5 10" id="KW-0067">ATP-binding</keyword>
<dbReference type="PANTHER" id="PTHR43384:SF6">
    <property type="entry name" value="SEPTUM SITE-DETERMINING PROTEIN MIND HOMOLOG, CHLOROPLASTIC"/>
    <property type="match status" value="1"/>
</dbReference>
<evidence type="ECO:0000256" key="10">
    <source>
        <dbReference type="PIRSR" id="PIRSR003092-1"/>
    </source>
</evidence>
<evidence type="ECO:0000256" key="1">
    <source>
        <dbReference type="ARBA" id="ARBA00010257"/>
    </source>
</evidence>
<dbReference type="Pfam" id="PF01656">
    <property type="entry name" value="CbiA"/>
    <property type="match status" value="1"/>
</dbReference>
<dbReference type="EMBL" id="DVNB01000026">
    <property type="protein sequence ID" value="HIU56679.1"/>
    <property type="molecule type" value="Genomic_DNA"/>
</dbReference>
<evidence type="ECO:0000256" key="8">
    <source>
        <dbReference type="ARBA" id="ARBA00025436"/>
    </source>
</evidence>
<evidence type="ECO:0000256" key="7">
    <source>
        <dbReference type="ARBA" id="ARBA00023306"/>
    </source>
</evidence>
<evidence type="ECO:0000259" key="11">
    <source>
        <dbReference type="Pfam" id="PF01656"/>
    </source>
</evidence>
<dbReference type="Gene3D" id="3.40.50.300">
    <property type="entry name" value="P-loop containing nucleotide triphosphate hydrolases"/>
    <property type="match status" value="1"/>
</dbReference>
<reference evidence="12" key="2">
    <citation type="journal article" date="2021" name="PeerJ">
        <title>Extensive microbial diversity within the chicken gut microbiome revealed by metagenomics and culture.</title>
        <authorList>
            <person name="Gilroy R."/>
            <person name="Ravi A."/>
            <person name="Getino M."/>
            <person name="Pursley I."/>
            <person name="Horton D.L."/>
            <person name="Alikhan N.F."/>
            <person name="Baker D."/>
            <person name="Gharbi K."/>
            <person name="Hall N."/>
            <person name="Watson M."/>
            <person name="Adriaenssens E.M."/>
            <person name="Foster-Nyarko E."/>
            <person name="Jarju S."/>
            <person name="Secka A."/>
            <person name="Antonio M."/>
            <person name="Oren A."/>
            <person name="Chaudhuri R.R."/>
            <person name="La Ragione R."/>
            <person name="Hildebrand F."/>
            <person name="Pallen M.J."/>
        </authorList>
    </citation>
    <scope>NUCLEOTIDE SEQUENCE</scope>
    <source>
        <strain evidence="12">USAMLcec3-3695</strain>
    </source>
</reference>
<dbReference type="PIRSF" id="PIRSF003092">
    <property type="entry name" value="MinD"/>
    <property type="match status" value="1"/>
</dbReference>
<evidence type="ECO:0000313" key="12">
    <source>
        <dbReference type="EMBL" id="HIU56679.1"/>
    </source>
</evidence>
<dbReference type="SUPFAM" id="SSF52540">
    <property type="entry name" value="P-loop containing nucleoside triphosphate hydrolases"/>
    <property type="match status" value="1"/>
</dbReference>
<keyword evidence="4 10" id="KW-0547">Nucleotide-binding</keyword>
<dbReference type="InterPro" id="IPR050625">
    <property type="entry name" value="ParA/MinD_ATPase"/>
</dbReference>
<dbReference type="AlphaFoldDB" id="A0A9D1MAL0"/>
<dbReference type="NCBIfam" id="TIGR01968">
    <property type="entry name" value="minD_bact"/>
    <property type="match status" value="1"/>
</dbReference>
<evidence type="ECO:0000256" key="6">
    <source>
        <dbReference type="ARBA" id="ARBA00023210"/>
    </source>
</evidence>
<dbReference type="InterPro" id="IPR025501">
    <property type="entry name" value="MinD_FleN"/>
</dbReference>
<name>A0A9D1MAL0_9FIRM</name>
<reference evidence="12" key="1">
    <citation type="submission" date="2020-10" db="EMBL/GenBank/DDBJ databases">
        <authorList>
            <person name="Gilroy R."/>
        </authorList>
    </citation>
    <scope>NUCLEOTIDE SEQUENCE</scope>
    <source>
        <strain evidence="12">USAMLcec3-3695</strain>
    </source>
</reference>
<comment type="similarity">
    <text evidence="1">Belongs to the ParA family. MinD subfamily.</text>
</comment>
<dbReference type="InterPro" id="IPR002586">
    <property type="entry name" value="CobQ/CobB/MinD/ParA_Nub-bd_dom"/>
</dbReference>
<protein>
    <recommendedName>
        <fullName evidence="2">Septum site-determining protein MinD</fullName>
    </recommendedName>
    <alternativeName>
        <fullName evidence="9">Cell division inhibitor MinD</fullName>
    </alternativeName>
</protein>